<dbReference type="GO" id="GO:0045892">
    <property type="term" value="P:negative regulation of DNA-templated transcription"/>
    <property type="evidence" value="ECO:0007669"/>
    <property type="project" value="TreeGrafter"/>
</dbReference>
<dbReference type="InterPro" id="IPR023033">
    <property type="entry name" value="Ala_tRNA_ligase_euk/bac"/>
</dbReference>
<comment type="similarity">
    <text evidence="2 12">Belongs to the class-II aminoacyl-tRNA synthetase family.</text>
</comment>
<accession>A0A2Z5UV70</accession>
<feature type="binding site" evidence="12">
    <location>
        <position position="555"/>
    </location>
    <ligand>
        <name>Zn(2+)</name>
        <dbReference type="ChEBI" id="CHEBI:29105"/>
    </ligand>
</feature>
<dbReference type="OrthoDB" id="9803884at2"/>
<dbReference type="Gene3D" id="3.30.54.20">
    <property type="match status" value="1"/>
</dbReference>
<dbReference type="FunFam" id="3.30.980.10:FF:000004">
    <property type="entry name" value="Alanine--tRNA ligase, cytoplasmic"/>
    <property type="match status" value="1"/>
</dbReference>
<keyword evidence="3 12" id="KW-0820">tRNA-binding</keyword>
<dbReference type="Gene3D" id="3.10.310.40">
    <property type="match status" value="1"/>
</dbReference>
<evidence type="ECO:0000256" key="8">
    <source>
        <dbReference type="ARBA" id="ARBA00022840"/>
    </source>
</evidence>
<dbReference type="SMART" id="SM00863">
    <property type="entry name" value="tRNA_SAD"/>
    <property type="match status" value="1"/>
</dbReference>
<keyword evidence="4 12" id="KW-0436">Ligase</keyword>
<dbReference type="Gene3D" id="3.30.930.10">
    <property type="entry name" value="Bira Bifunctional Protein, Domain 2"/>
    <property type="match status" value="1"/>
</dbReference>
<evidence type="ECO:0000256" key="4">
    <source>
        <dbReference type="ARBA" id="ARBA00022598"/>
    </source>
</evidence>
<comment type="subcellular location">
    <subcellularLocation>
        <location evidence="1 12">Cytoplasm</location>
    </subcellularLocation>
</comment>
<evidence type="ECO:0000256" key="9">
    <source>
        <dbReference type="ARBA" id="ARBA00022884"/>
    </source>
</evidence>
<dbReference type="RefSeq" id="WP_126322361.1">
    <property type="nucleotide sequence ID" value="NZ_AP018005.1"/>
</dbReference>
<dbReference type="SUPFAM" id="SSF101353">
    <property type="entry name" value="Putative anticodon-binding domain of alanyl-tRNA synthetase (AlaRS)"/>
    <property type="match status" value="1"/>
</dbReference>
<dbReference type="GO" id="GO:0004813">
    <property type="term" value="F:alanine-tRNA ligase activity"/>
    <property type="evidence" value="ECO:0007669"/>
    <property type="project" value="UniProtKB-UniRule"/>
</dbReference>
<feature type="coiled-coil region" evidence="13">
    <location>
        <begin position="720"/>
        <end position="750"/>
    </location>
</feature>
<reference evidence="15 16" key="1">
    <citation type="submission" date="2017-03" db="EMBL/GenBank/DDBJ databases">
        <title>The genome sequence of Candidatus Rickettsiella viridis.</title>
        <authorList>
            <person name="Nikoh N."/>
            <person name="Tsuchida T."/>
            <person name="Yamaguchi K."/>
            <person name="Maeda T."/>
            <person name="Shigenobu S."/>
            <person name="Fukatsu T."/>
        </authorList>
    </citation>
    <scope>NUCLEOTIDE SEQUENCE [LARGE SCALE GENOMIC DNA]</scope>
    <source>
        <strain evidence="15 16">Ap-RA04</strain>
    </source>
</reference>
<keyword evidence="10 12" id="KW-0648">Protein biosynthesis</keyword>
<dbReference type="FunFam" id="3.10.310.40:FF:000001">
    <property type="entry name" value="Alanine--tRNA ligase"/>
    <property type="match status" value="1"/>
</dbReference>
<dbReference type="InterPro" id="IPR018162">
    <property type="entry name" value="Ala-tRNA-ligase_IIc_anticod-bd"/>
</dbReference>
<evidence type="ECO:0000256" key="1">
    <source>
        <dbReference type="ARBA" id="ARBA00004496"/>
    </source>
</evidence>
<evidence type="ECO:0000256" key="7">
    <source>
        <dbReference type="ARBA" id="ARBA00022833"/>
    </source>
</evidence>
<keyword evidence="8 12" id="KW-0067">ATP-binding</keyword>
<comment type="catalytic activity">
    <reaction evidence="12">
        <text>tRNA(Ala) + L-alanine + ATP = L-alanyl-tRNA(Ala) + AMP + diphosphate</text>
        <dbReference type="Rhea" id="RHEA:12540"/>
        <dbReference type="Rhea" id="RHEA-COMP:9657"/>
        <dbReference type="Rhea" id="RHEA-COMP:9923"/>
        <dbReference type="ChEBI" id="CHEBI:30616"/>
        <dbReference type="ChEBI" id="CHEBI:33019"/>
        <dbReference type="ChEBI" id="CHEBI:57972"/>
        <dbReference type="ChEBI" id="CHEBI:78442"/>
        <dbReference type="ChEBI" id="CHEBI:78497"/>
        <dbReference type="ChEBI" id="CHEBI:456215"/>
        <dbReference type="EC" id="6.1.1.7"/>
    </reaction>
</comment>
<dbReference type="Pfam" id="PF02272">
    <property type="entry name" value="DHHA1"/>
    <property type="match status" value="1"/>
</dbReference>
<dbReference type="FunFam" id="3.30.930.10:FF:000004">
    <property type="entry name" value="Alanine--tRNA ligase"/>
    <property type="match status" value="1"/>
</dbReference>
<dbReference type="GO" id="GO:0005829">
    <property type="term" value="C:cytosol"/>
    <property type="evidence" value="ECO:0007669"/>
    <property type="project" value="TreeGrafter"/>
</dbReference>
<dbReference type="InterPro" id="IPR050058">
    <property type="entry name" value="Ala-tRNA_ligase"/>
</dbReference>
<dbReference type="PROSITE" id="PS50860">
    <property type="entry name" value="AA_TRNA_LIGASE_II_ALA"/>
    <property type="match status" value="1"/>
</dbReference>
<dbReference type="FunFam" id="2.40.30.130:FF:000001">
    <property type="entry name" value="Alanine--tRNA ligase"/>
    <property type="match status" value="1"/>
</dbReference>
<dbReference type="GO" id="GO:0006419">
    <property type="term" value="P:alanyl-tRNA aminoacylation"/>
    <property type="evidence" value="ECO:0007669"/>
    <property type="project" value="UniProtKB-UniRule"/>
</dbReference>
<dbReference type="InterPro" id="IPR003156">
    <property type="entry name" value="DHHA1_dom"/>
</dbReference>
<sequence length="871" mass="96307">MNSNALRELFLNYFAGQGHTVVPSASLVPAHDPSLLFTNAGMVPFKDVFLGLEKRAYSRAASSQRCMRAGGKHNDLENVGYTARHHTFFEMLGNFSFGDYFKREAIQYSWKFLTEVLKLPPEKLWITVFEEDDEAAAIWLNEIKTDPSRFSRCGSNDNFWSMGDTGPCGPCSEIFYDHGPSIAGGPPGSPTADGDRYVEIWNLVFMQFQRAADGALSPLPKLSVDTGMGLERLAAVMQGVTNNYDTDLFQPLIKAVAEEAGITDFANTSLRVIADHIRSCAFLISDGVLPGNEGRSYVLRRIMRRAIRHGHKIGLDKPFFYRLVKPLAEQMSQAYPELERKRRSIEKIIVQEEQQFARTLTHGMKLFEQEVAKLKGKKQLPGDVLFRLYDTYGFPVDLTADVARERGLTIDMPGFEFEMQRQRNQSKASSQFATTPTFSLSGNLPTEFTGYKKLSQTKVAIVELLKGNELVESLSEGDEGYIVLQKTPFYAESGGQVGDVGQLAAESAEFLVTNTIKKGDVVLHSGRLTKGSLKKGDKINATVDMAKRRAITLNHSATHLLHAALRQILGEHVVQKGSLVEAERLRFDFSHTKPISSETLKEVEDLVNQQIRANFPVQTEVMSPEDAKRGGAMAIFGEKYGDSVRVLTMGDFSKELCGGTHVSRTGDIGLFKIMAETGVAAGIRRLQAVTGQAALNWIASLEEQTRQLAKLFKASSDNLVEKAQNKIQSKQSLQKQIEELQRSVVGMMGDELVSQAIEIRGIQLLMSEINGVDTTGLRYLLDQLKNKLNRAVIILASTDQGRTQFLISVTKELTDQIKANELANELAKLIGGKGGGRADFAQAGGEMSEGLEMAFKSAKNWVEAHLNGNYA</sequence>
<evidence type="ECO:0000256" key="11">
    <source>
        <dbReference type="ARBA" id="ARBA00023146"/>
    </source>
</evidence>
<keyword evidence="7 12" id="KW-0862">Zinc</keyword>
<evidence type="ECO:0000313" key="15">
    <source>
        <dbReference type="EMBL" id="BBB14850.1"/>
    </source>
</evidence>
<dbReference type="GO" id="GO:0000049">
    <property type="term" value="F:tRNA binding"/>
    <property type="evidence" value="ECO:0007669"/>
    <property type="project" value="UniProtKB-KW"/>
</dbReference>
<evidence type="ECO:0000259" key="14">
    <source>
        <dbReference type="PROSITE" id="PS50860"/>
    </source>
</evidence>
<feature type="domain" description="Alanyl-transfer RNA synthetases family profile" evidence="14">
    <location>
        <begin position="1"/>
        <end position="700"/>
    </location>
</feature>
<protein>
    <recommendedName>
        <fullName evidence="12">Alanine--tRNA ligase</fullName>
        <ecNumber evidence="12">6.1.1.7</ecNumber>
    </recommendedName>
    <alternativeName>
        <fullName evidence="12">Alanyl-tRNA synthetase</fullName>
        <shortName evidence="12">AlaRS</shortName>
    </alternativeName>
</protein>
<evidence type="ECO:0000256" key="6">
    <source>
        <dbReference type="ARBA" id="ARBA00022741"/>
    </source>
</evidence>
<dbReference type="Gene3D" id="2.40.30.130">
    <property type="match status" value="1"/>
</dbReference>
<dbReference type="PANTHER" id="PTHR11777">
    <property type="entry name" value="ALANYL-TRNA SYNTHETASE"/>
    <property type="match status" value="1"/>
</dbReference>
<evidence type="ECO:0000256" key="5">
    <source>
        <dbReference type="ARBA" id="ARBA00022723"/>
    </source>
</evidence>
<keyword evidence="6 12" id="KW-0547">Nucleotide-binding</keyword>
<evidence type="ECO:0000256" key="3">
    <source>
        <dbReference type="ARBA" id="ARBA00022555"/>
    </source>
</evidence>
<dbReference type="EC" id="6.1.1.7" evidence="12"/>
<dbReference type="FunFam" id="3.30.54.20:FF:000001">
    <property type="entry name" value="Alanine--tRNA ligase"/>
    <property type="match status" value="1"/>
</dbReference>
<name>A0A2Z5UV70_9COXI</name>
<evidence type="ECO:0000256" key="12">
    <source>
        <dbReference type="HAMAP-Rule" id="MF_00036"/>
    </source>
</evidence>
<dbReference type="PRINTS" id="PR00980">
    <property type="entry name" value="TRNASYNTHALA"/>
</dbReference>
<evidence type="ECO:0000256" key="13">
    <source>
        <dbReference type="SAM" id="Coils"/>
    </source>
</evidence>
<evidence type="ECO:0000256" key="2">
    <source>
        <dbReference type="ARBA" id="ARBA00008226"/>
    </source>
</evidence>
<dbReference type="Pfam" id="PF07973">
    <property type="entry name" value="tRNA_SAD"/>
    <property type="match status" value="1"/>
</dbReference>
<dbReference type="InterPro" id="IPR045864">
    <property type="entry name" value="aa-tRNA-synth_II/BPL/LPL"/>
</dbReference>
<dbReference type="AlphaFoldDB" id="A0A2Z5UV70"/>
<comment type="domain">
    <text evidence="12">Consists of three domains; the N-terminal catalytic domain, the editing domain and the C-terminal C-Ala domain. The editing domain removes incorrectly charged amino acids, while the C-Ala domain, along with tRNA(Ala), serves as a bridge to cooperatively bring together the editing and aminoacylation centers thus stimulating deacylation of misacylated tRNAs.</text>
</comment>
<dbReference type="PANTHER" id="PTHR11777:SF9">
    <property type="entry name" value="ALANINE--TRNA LIGASE, CYTOPLASMIC"/>
    <property type="match status" value="1"/>
</dbReference>
<dbReference type="InterPro" id="IPR018164">
    <property type="entry name" value="Ala-tRNA-synth_IIc_N"/>
</dbReference>
<dbReference type="GO" id="GO:0008270">
    <property type="term" value="F:zinc ion binding"/>
    <property type="evidence" value="ECO:0007669"/>
    <property type="project" value="UniProtKB-UniRule"/>
</dbReference>
<dbReference type="NCBIfam" id="TIGR00344">
    <property type="entry name" value="alaS"/>
    <property type="match status" value="1"/>
</dbReference>
<feature type="binding site" evidence="12">
    <location>
        <position position="661"/>
    </location>
    <ligand>
        <name>Zn(2+)</name>
        <dbReference type="ChEBI" id="CHEBI:29105"/>
    </ligand>
</feature>
<keyword evidence="12" id="KW-0963">Cytoplasm</keyword>
<dbReference type="SUPFAM" id="SSF50447">
    <property type="entry name" value="Translation proteins"/>
    <property type="match status" value="1"/>
</dbReference>
<organism evidence="15 16">
    <name type="scientific">Candidatus Rickettsiella viridis</name>
    <dbReference type="NCBI Taxonomy" id="676208"/>
    <lineage>
        <taxon>Bacteria</taxon>
        <taxon>Pseudomonadati</taxon>
        <taxon>Pseudomonadota</taxon>
        <taxon>Gammaproteobacteria</taxon>
        <taxon>Legionellales</taxon>
        <taxon>Coxiellaceae</taxon>
        <taxon>Rickettsiella</taxon>
    </lineage>
</organism>
<feature type="binding site" evidence="12">
    <location>
        <position position="559"/>
    </location>
    <ligand>
        <name>Zn(2+)</name>
        <dbReference type="ChEBI" id="CHEBI:29105"/>
    </ligand>
</feature>
<dbReference type="GO" id="GO:0005524">
    <property type="term" value="F:ATP binding"/>
    <property type="evidence" value="ECO:0007669"/>
    <property type="project" value="UniProtKB-UniRule"/>
</dbReference>
<dbReference type="Pfam" id="PF01411">
    <property type="entry name" value="tRNA-synt_2c"/>
    <property type="match status" value="1"/>
</dbReference>
<dbReference type="Proteomes" id="UP000282483">
    <property type="component" value="Chromosome"/>
</dbReference>
<feature type="binding site" evidence="12">
    <location>
        <position position="657"/>
    </location>
    <ligand>
        <name>Zn(2+)</name>
        <dbReference type="ChEBI" id="CHEBI:29105"/>
    </ligand>
</feature>
<gene>
    <name evidence="12 15" type="primary">alaS</name>
    <name evidence="15" type="ORF">RVIR1_03270</name>
</gene>
<dbReference type="KEGG" id="rvi:RVIR1_03270"/>
<dbReference type="InterPro" id="IPR002318">
    <property type="entry name" value="Ala-tRNA-lgiase_IIc"/>
</dbReference>
<keyword evidence="11 12" id="KW-0030">Aminoacyl-tRNA synthetase</keyword>
<keyword evidence="5 12" id="KW-0479">Metal-binding</keyword>
<dbReference type="InterPro" id="IPR018165">
    <property type="entry name" value="Ala-tRNA-synth_IIc_core"/>
</dbReference>
<comment type="function">
    <text evidence="12">Catalyzes the attachment of alanine to tRNA(Ala) in a two-step reaction: alanine is first activated by ATP to form Ala-AMP and then transferred to the acceptor end of tRNA(Ala). Also edits incorrectly charged Ser-tRNA(Ala) and Gly-tRNA(Ala) via its editing domain.</text>
</comment>
<proteinExistence type="inferred from homology"/>
<dbReference type="SUPFAM" id="SSF55186">
    <property type="entry name" value="ThrRS/AlaRS common domain"/>
    <property type="match status" value="1"/>
</dbReference>
<dbReference type="Gene3D" id="3.30.980.10">
    <property type="entry name" value="Threonyl-trna Synthetase, Chain A, domain 2"/>
    <property type="match status" value="1"/>
</dbReference>
<keyword evidence="9 12" id="KW-0694">RNA-binding</keyword>
<evidence type="ECO:0000313" key="16">
    <source>
        <dbReference type="Proteomes" id="UP000282483"/>
    </source>
</evidence>
<comment type="cofactor">
    <cofactor evidence="12">
        <name>Zn(2+)</name>
        <dbReference type="ChEBI" id="CHEBI:29105"/>
    </cofactor>
    <text evidence="12">Binds 1 zinc ion per subunit.</text>
</comment>
<dbReference type="InterPro" id="IPR009000">
    <property type="entry name" value="Transl_B-barrel_sf"/>
</dbReference>
<dbReference type="EMBL" id="AP018005">
    <property type="protein sequence ID" value="BBB14850.1"/>
    <property type="molecule type" value="Genomic_DNA"/>
</dbReference>
<dbReference type="CDD" id="cd00673">
    <property type="entry name" value="AlaRS_core"/>
    <property type="match status" value="1"/>
</dbReference>
<dbReference type="InterPro" id="IPR018163">
    <property type="entry name" value="Thr/Ala-tRNA-synth_IIc_edit"/>
</dbReference>
<dbReference type="InterPro" id="IPR012947">
    <property type="entry name" value="tRNA_SAD"/>
</dbReference>
<dbReference type="SUPFAM" id="SSF55681">
    <property type="entry name" value="Class II aaRS and biotin synthetases"/>
    <property type="match status" value="1"/>
</dbReference>
<dbReference type="GO" id="GO:0002161">
    <property type="term" value="F:aminoacyl-tRNA deacylase activity"/>
    <property type="evidence" value="ECO:0007669"/>
    <property type="project" value="TreeGrafter"/>
</dbReference>
<evidence type="ECO:0000256" key="10">
    <source>
        <dbReference type="ARBA" id="ARBA00022917"/>
    </source>
</evidence>
<keyword evidence="16" id="KW-1185">Reference proteome</keyword>
<keyword evidence="13" id="KW-0175">Coiled coil</keyword>
<dbReference type="HAMAP" id="MF_00036_B">
    <property type="entry name" value="Ala_tRNA_synth_B"/>
    <property type="match status" value="1"/>
</dbReference>